<feature type="non-terminal residue" evidence="1">
    <location>
        <position position="28"/>
    </location>
</feature>
<evidence type="ECO:0008006" key="4">
    <source>
        <dbReference type="Google" id="ProtNLM"/>
    </source>
</evidence>
<gene>
    <name evidence="2" type="ORF">DFO67_103389</name>
    <name evidence="1" type="ORF">DFO67_1462</name>
</gene>
<evidence type="ECO:0000313" key="2">
    <source>
        <dbReference type="EMBL" id="TDX31790.1"/>
    </source>
</evidence>
<comment type="caution">
    <text evidence="1">The sequence shown here is derived from an EMBL/GenBank/DDBJ whole genome shotgun (WGS) entry which is preliminary data.</text>
</comment>
<organism evidence="1 3">
    <name type="scientific">Modicisalibacter xianhensis</name>
    <dbReference type="NCBI Taxonomy" id="442341"/>
    <lineage>
        <taxon>Bacteria</taxon>
        <taxon>Pseudomonadati</taxon>
        <taxon>Pseudomonadota</taxon>
        <taxon>Gammaproteobacteria</taxon>
        <taxon>Oceanospirillales</taxon>
        <taxon>Halomonadaceae</taxon>
        <taxon>Modicisalibacter</taxon>
    </lineage>
</organism>
<dbReference type="EMBL" id="SOEC01000046">
    <property type="protein sequence ID" value="TDX21116.1"/>
    <property type="molecule type" value="Genomic_DNA"/>
</dbReference>
<proteinExistence type="predicted"/>
<dbReference type="EMBL" id="SOEC01000003">
    <property type="protein sequence ID" value="TDX31790.1"/>
    <property type="molecule type" value="Genomic_DNA"/>
</dbReference>
<reference evidence="1 3" key="1">
    <citation type="submission" date="2019-03" db="EMBL/GenBank/DDBJ databases">
        <title>Freshwater and sediment microbial communities from various areas in North America, analyzing microbe dynamics in response to fracking.</title>
        <authorList>
            <person name="Lamendella R."/>
        </authorList>
    </citation>
    <scope>NUCLEOTIDE SEQUENCE [LARGE SCALE GENOMIC DNA]</scope>
    <source>
        <strain evidence="1 3">6_TX</strain>
    </source>
</reference>
<evidence type="ECO:0000313" key="3">
    <source>
        <dbReference type="Proteomes" id="UP000294489"/>
    </source>
</evidence>
<dbReference type="AlphaFoldDB" id="A0A4R8F6Y2"/>
<protein>
    <recommendedName>
        <fullName evidence="4">5-dehydro-4-deoxyglucarate dehydratase</fullName>
    </recommendedName>
</protein>
<dbReference type="Proteomes" id="UP000294489">
    <property type="component" value="Unassembled WGS sequence"/>
</dbReference>
<evidence type="ECO:0000313" key="1">
    <source>
        <dbReference type="EMBL" id="TDX21116.1"/>
    </source>
</evidence>
<name>A0A4R8F6Y2_9GAMM</name>
<sequence>MNFTRDDVRKAVGDGLLSFPITDFDANG</sequence>
<accession>A0A4R8F6Y2</accession>